<dbReference type="InterPro" id="IPR052989">
    <property type="entry name" value="Mg-chelatase_DI-like"/>
</dbReference>
<evidence type="ECO:0000259" key="2">
    <source>
        <dbReference type="Pfam" id="PF17863"/>
    </source>
</evidence>
<evidence type="ECO:0000259" key="1">
    <source>
        <dbReference type="Pfam" id="PF07728"/>
    </source>
</evidence>
<name>A0ABS7AY57_9ACTN</name>
<dbReference type="Gene3D" id="1.10.8.80">
    <property type="entry name" value="Magnesium chelatase subunit I, C-Terminal domain"/>
    <property type="match status" value="1"/>
</dbReference>
<sequence length="320" mass="34653">MTVPVPDIAILPYSQLVGQRQLRLALELSYVDPGIGVLASGERGTAKSTTIRAFGMMAFGVLPVTLPIGATEDRLIGGLNVEALLLNKEKWQPGLMEQASESAGRMLYVDEVNLLDDHLVNILLDAASTGVLVVQRDNIDRVPLPVRFTLVGTMNPEEGGLRPQLLDRFGLAVAVASEDDDESRRKIVETVLRFEDEQDNPNSEWLAKARQKDAATRARLAAARAHRSRLPITETIANACARLAGAFNLVGHRGDLVLIRSARARAALLGAQSIELGHLRRVAPLALAHRRPLLESGTLRPWTPGDDGRVDEALGKVAAD</sequence>
<comment type="caution">
    <text evidence="3">The sequence shown here is derived from an EMBL/GenBank/DDBJ whole genome shotgun (WGS) entry which is preliminary data.</text>
</comment>
<proteinExistence type="predicted"/>
<gene>
    <name evidence="3" type="ORF">KZ829_07340</name>
</gene>
<reference evidence="3 4" key="1">
    <citation type="journal article" date="2013" name="Antonie Van Leeuwenhoek">
        <title>Actinoplanes hulinensis sp. nov., a novel actinomycete isolated from soybean root (Glycine max (L.) Merr).</title>
        <authorList>
            <person name="Shen Y."/>
            <person name="Liu C."/>
            <person name="Wang X."/>
            <person name="Zhao J."/>
            <person name="Jia F."/>
            <person name="Zhang Y."/>
            <person name="Wang L."/>
            <person name="Yang D."/>
            <person name="Xiang W."/>
        </authorList>
    </citation>
    <scope>NUCLEOTIDE SEQUENCE [LARGE SCALE GENOMIC DNA]</scope>
    <source>
        <strain evidence="3 4">NEAU-M9</strain>
    </source>
</reference>
<feature type="domain" description="ChlI/MoxR AAA lid" evidence="2">
    <location>
        <begin position="240"/>
        <end position="291"/>
    </location>
</feature>
<dbReference type="InterPro" id="IPR027417">
    <property type="entry name" value="P-loop_NTPase"/>
</dbReference>
<dbReference type="Proteomes" id="UP001519863">
    <property type="component" value="Unassembled WGS sequence"/>
</dbReference>
<dbReference type="PANTHER" id="PTHR35023">
    <property type="entry name" value="CHELATASE-RELATED"/>
    <property type="match status" value="1"/>
</dbReference>
<dbReference type="EMBL" id="JAHXZI010000003">
    <property type="protein sequence ID" value="MBW6433557.1"/>
    <property type="molecule type" value="Genomic_DNA"/>
</dbReference>
<accession>A0ABS7AY57</accession>
<dbReference type="Pfam" id="PF07728">
    <property type="entry name" value="AAA_5"/>
    <property type="match status" value="1"/>
</dbReference>
<dbReference type="InterPro" id="IPR011704">
    <property type="entry name" value="ATPase_dyneun-rel_AAA"/>
</dbReference>
<organism evidence="3 4">
    <name type="scientific">Actinoplanes hulinensis</name>
    <dbReference type="NCBI Taxonomy" id="1144547"/>
    <lineage>
        <taxon>Bacteria</taxon>
        <taxon>Bacillati</taxon>
        <taxon>Actinomycetota</taxon>
        <taxon>Actinomycetes</taxon>
        <taxon>Micromonosporales</taxon>
        <taxon>Micromonosporaceae</taxon>
        <taxon>Actinoplanes</taxon>
    </lineage>
</organism>
<evidence type="ECO:0000313" key="3">
    <source>
        <dbReference type="EMBL" id="MBW6433557.1"/>
    </source>
</evidence>
<dbReference type="PANTHER" id="PTHR35023:SF1">
    <property type="entry name" value="MG-PROTOPORPHYRIN IX CHELATASE"/>
    <property type="match status" value="1"/>
</dbReference>
<feature type="domain" description="ATPase dynein-related AAA" evidence="1">
    <location>
        <begin position="37"/>
        <end position="169"/>
    </location>
</feature>
<protein>
    <submittedName>
        <fullName evidence="3">AAA family ATPase</fullName>
    </submittedName>
</protein>
<dbReference type="Pfam" id="PF17863">
    <property type="entry name" value="AAA_lid_2"/>
    <property type="match status" value="1"/>
</dbReference>
<dbReference type="SUPFAM" id="SSF52540">
    <property type="entry name" value="P-loop containing nucleoside triphosphate hydrolases"/>
    <property type="match status" value="1"/>
</dbReference>
<evidence type="ECO:0000313" key="4">
    <source>
        <dbReference type="Proteomes" id="UP001519863"/>
    </source>
</evidence>
<dbReference type="RefSeq" id="WP_220143079.1">
    <property type="nucleotide sequence ID" value="NZ_JAHXZI010000003.1"/>
</dbReference>
<dbReference type="InterPro" id="IPR041628">
    <property type="entry name" value="ChlI/MoxR_AAA_lid"/>
</dbReference>
<dbReference type="Gene3D" id="3.40.50.300">
    <property type="entry name" value="P-loop containing nucleotide triphosphate hydrolases"/>
    <property type="match status" value="2"/>
</dbReference>
<keyword evidence="4" id="KW-1185">Reference proteome</keyword>